<keyword evidence="2" id="KW-1185">Reference proteome</keyword>
<gene>
    <name evidence="1" type="ORF">CDAR_229361</name>
</gene>
<dbReference type="AlphaFoldDB" id="A0AAV4TJ46"/>
<accession>A0AAV4TJ46</accession>
<name>A0AAV4TJ46_9ARAC</name>
<evidence type="ECO:0000313" key="1">
    <source>
        <dbReference type="EMBL" id="GIY45734.1"/>
    </source>
</evidence>
<sequence>MSPEICKRRRFGFAAQQCLACLSWLNSALFADKFVFLVNGNCILRQYIKPQLGNILFSTHTPFPRSPNTFEAANSIHNTDDIAVIKDANLSVNNAEFNQDKRQALLFFETESTSLAYFGAHYSNLLLTLCITAFPCAAYE</sequence>
<reference evidence="1 2" key="1">
    <citation type="submission" date="2021-06" db="EMBL/GenBank/DDBJ databases">
        <title>Caerostris darwini draft genome.</title>
        <authorList>
            <person name="Kono N."/>
            <person name="Arakawa K."/>
        </authorList>
    </citation>
    <scope>NUCLEOTIDE SEQUENCE [LARGE SCALE GENOMIC DNA]</scope>
</reference>
<organism evidence="1 2">
    <name type="scientific">Caerostris darwini</name>
    <dbReference type="NCBI Taxonomy" id="1538125"/>
    <lineage>
        <taxon>Eukaryota</taxon>
        <taxon>Metazoa</taxon>
        <taxon>Ecdysozoa</taxon>
        <taxon>Arthropoda</taxon>
        <taxon>Chelicerata</taxon>
        <taxon>Arachnida</taxon>
        <taxon>Araneae</taxon>
        <taxon>Araneomorphae</taxon>
        <taxon>Entelegynae</taxon>
        <taxon>Araneoidea</taxon>
        <taxon>Araneidae</taxon>
        <taxon>Caerostris</taxon>
    </lineage>
</organism>
<evidence type="ECO:0000313" key="2">
    <source>
        <dbReference type="Proteomes" id="UP001054837"/>
    </source>
</evidence>
<dbReference type="Proteomes" id="UP001054837">
    <property type="component" value="Unassembled WGS sequence"/>
</dbReference>
<dbReference type="EMBL" id="BPLQ01009657">
    <property type="protein sequence ID" value="GIY45734.1"/>
    <property type="molecule type" value="Genomic_DNA"/>
</dbReference>
<proteinExistence type="predicted"/>
<comment type="caution">
    <text evidence="1">The sequence shown here is derived from an EMBL/GenBank/DDBJ whole genome shotgun (WGS) entry which is preliminary data.</text>
</comment>
<protein>
    <submittedName>
        <fullName evidence="1">Uncharacterized protein</fullName>
    </submittedName>
</protein>